<dbReference type="Pfam" id="PF14432">
    <property type="entry name" value="DYW_deaminase"/>
    <property type="match status" value="1"/>
</dbReference>
<evidence type="ECO:0000313" key="3">
    <source>
        <dbReference type="Proteomes" id="UP000663866"/>
    </source>
</evidence>
<feature type="domain" description="DYW" evidence="1">
    <location>
        <begin position="111"/>
        <end position="205"/>
    </location>
</feature>
<evidence type="ECO:0000259" key="1">
    <source>
        <dbReference type="Pfam" id="PF14432"/>
    </source>
</evidence>
<name>A0A820QQM5_9BILA</name>
<feature type="non-terminal residue" evidence="2">
    <location>
        <position position="205"/>
    </location>
</feature>
<sequence>ALLSGARNEKNTKLSQEVVDRIQKLFPDVKGSLLPAWILLANTYASSGDIEKAADIKIELHRSGAKKKAGVTLTEFDGKIWRFRAHDQSHPDSAEIHAQVDRMSKKLIEYGYKYDASWVIRTIEADETVESLLCGHSERLAMALHFIRNRKPKRIQLTKNLRICGDCHQFTKLIALVYQCEIIVRDANRIHHFHINGQCSCQDYF</sequence>
<accession>A0A820QQM5</accession>
<dbReference type="InterPro" id="IPR032867">
    <property type="entry name" value="DYW_dom"/>
</dbReference>
<dbReference type="AlphaFoldDB" id="A0A820QQM5"/>
<comment type="caution">
    <text evidence="2">The sequence shown here is derived from an EMBL/GenBank/DDBJ whole genome shotgun (WGS) entry which is preliminary data.</text>
</comment>
<keyword evidence="3" id="KW-1185">Reference proteome</keyword>
<protein>
    <recommendedName>
        <fullName evidence="1">DYW domain-containing protein</fullName>
    </recommendedName>
</protein>
<dbReference type="EMBL" id="CAJOBG010043296">
    <property type="protein sequence ID" value="CAF4426495.1"/>
    <property type="molecule type" value="Genomic_DNA"/>
</dbReference>
<dbReference type="GO" id="GO:0008270">
    <property type="term" value="F:zinc ion binding"/>
    <property type="evidence" value="ECO:0007669"/>
    <property type="project" value="InterPro"/>
</dbReference>
<evidence type="ECO:0000313" key="2">
    <source>
        <dbReference type="EMBL" id="CAF4426495.1"/>
    </source>
</evidence>
<reference evidence="2" key="1">
    <citation type="submission" date="2021-02" db="EMBL/GenBank/DDBJ databases">
        <authorList>
            <person name="Nowell W R."/>
        </authorList>
    </citation>
    <scope>NUCLEOTIDE SEQUENCE</scope>
</reference>
<proteinExistence type="predicted"/>
<dbReference type="Proteomes" id="UP000663866">
    <property type="component" value="Unassembled WGS sequence"/>
</dbReference>
<gene>
    <name evidence="2" type="ORF">OVN521_LOCUS36424</name>
</gene>
<organism evidence="2 3">
    <name type="scientific">Rotaria magnacalcarata</name>
    <dbReference type="NCBI Taxonomy" id="392030"/>
    <lineage>
        <taxon>Eukaryota</taxon>
        <taxon>Metazoa</taxon>
        <taxon>Spiralia</taxon>
        <taxon>Gnathifera</taxon>
        <taxon>Rotifera</taxon>
        <taxon>Eurotatoria</taxon>
        <taxon>Bdelloidea</taxon>
        <taxon>Philodinida</taxon>
        <taxon>Philodinidae</taxon>
        <taxon>Rotaria</taxon>
    </lineage>
</organism>